<dbReference type="PANTHER" id="PTHR11647:SF1">
    <property type="entry name" value="COLLAPSIN RESPONSE MEDIATOR PROTEIN"/>
    <property type="match status" value="1"/>
</dbReference>
<dbReference type="InterPro" id="IPR032466">
    <property type="entry name" value="Metal_Hydrolase"/>
</dbReference>
<dbReference type="Gene3D" id="3.20.20.140">
    <property type="entry name" value="Metal-dependent hydrolases"/>
    <property type="match status" value="2"/>
</dbReference>
<dbReference type="EMBL" id="JADKGY010000001">
    <property type="protein sequence ID" value="MBK9980841.1"/>
    <property type="molecule type" value="Genomic_DNA"/>
</dbReference>
<dbReference type="PANTHER" id="PTHR11647">
    <property type="entry name" value="HYDRANTOINASE/DIHYDROPYRIMIDINASE FAMILY MEMBER"/>
    <property type="match status" value="1"/>
</dbReference>
<dbReference type="CDD" id="cd01297">
    <property type="entry name" value="D-aminoacylase"/>
    <property type="match status" value="1"/>
</dbReference>
<organism evidence="2 3">
    <name type="scientific">Candidatus Opimibacter skivensis</name>
    <dbReference type="NCBI Taxonomy" id="2982028"/>
    <lineage>
        <taxon>Bacteria</taxon>
        <taxon>Pseudomonadati</taxon>
        <taxon>Bacteroidota</taxon>
        <taxon>Saprospiria</taxon>
        <taxon>Saprospirales</taxon>
        <taxon>Saprospiraceae</taxon>
        <taxon>Candidatus Opimibacter</taxon>
    </lineage>
</organism>
<dbReference type="Gene3D" id="2.30.40.10">
    <property type="entry name" value="Urease, subunit C, domain 1"/>
    <property type="match status" value="1"/>
</dbReference>
<evidence type="ECO:0000313" key="2">
    <source>
        <dbReference type="EMBL" id="MBK9980841.1"/>
    </source>
</evidence>
<dbReference type="InterPro" id="IPR013108">
    <property type="entry name" value="Amidohydro_3"/>
</dbReference>
<dbReference type="Pfam" id="PF07969">
    <property type="entry name" value="Amidohydro_3"/>
    <property type="match status" value="1"/>
</dbReference>
<dbReference type="Proteomes" id="UP000808337">
    <property type="component" value="Unassembled WGS sequence"/>
</dbReference>
<feature type="domain" description="Amidohydrolase 3" evidence="1">
    <location>
        <begin position="63"/>
        <end position="533"/>
    </location>
</feature>
<dbReference type="GO" id="GO:0016812">
    <property type="term" value="F:hydrolase activity, acting on carbon-nitrogen (but not peptide) bonds, in cyclic amides"/>
    <property type="evidence" value="ECO:0007669"/>
    <property type="project" value="TreeGrafter"/>
</dbReference>
<gene>
    <name evidence="2" type="ORF">IPP15_00200</name>
</gene>
<dbReference type="SUPFAM" id="SSF51556">
    <property type="entry name" value="Metallo-dependent hydrolases"/>
    <property type="match status" value="1"/>
</dbReference>
<proteinExistence type="predicted"/>
<evidence type="ECO:0000259" key="1">
    <source>
        <dbReference type="Pfam" id="PF07969"/>
    </source>
</evidence>
<dbReference type="AlphaFoldDB" id="A0A9D7SRV8"/>
<dbReference type="GO" id="GO:0005829">
    <property type="term" value="C:cytosol"/>
    <property type="evidence" value="ECO:0007669"/>
    <property type="project" value="TreeGrafter"/>
</dbReference>
<name>A0A9D7SRV8_9BACT</name>
<dbReference type="SUPFAM" id="SSF51338">
    <property type="entry name" value="Composite domain of metallo-dependent hydrolases"/>
    <property type="match status" value="1"/>
</dbReference>
<reference evidence="2 3" key="1">
    <citation type="submission" date="2020-10" db="EMBL/GenBank/DDBJ databases">
        <title>Connecting structure to function with the recovery of over 1000 high-quality activated sludge metagenome-assembled genomes encoding full-length rRNA genes using long-read sequencing.</title>
        <authorList>
            <person name="Singleton C.M."/>
            <person name="Petriglieri F."/>
            <person name="Kristensen J.M."/>
            <person name="Kirkegaard R.H."/>
            <person name="Michaelsen T.Y."/>
            <person name="Andersen M.H."/>
            <person name="Karst S.M."/>
            <person name="Dueholm M.S."/>
            <person name="Nielsen P.H."/>
            <person name="Albertsen M."/>
        </authorList>
    </citation>
    <scope>NUCLEOTIDE SEQUENCE [LARGE SCALE GENOMIC DNA]</scope>
    <source>
        <strain evidence="2">Ribe_18-Q3-R11-54_MAXAC.273</strain>
    </source>
</reference>
<protein>
    <submittedName>
        <fullName evidence="2">D-aminoacylase</fullName>
    </submittedName>
</protein>
<evidence type="ECO:0000313" key="3">
    <source>
        <dbReference type="Proteomes" id="UP000808337"/>
    </source>
</evidence>
<accession>A0A9D7SRV8</accession>
<dbReference type="PROSITE" id="PS51257">
    <property type="entry name" value="PROKAR_LIPOPROTEIN"/>
    <property type="match status" value="1"/>
</dbReference>
<dbReference type="InterPro" id="IPR050378">
    <property type="entry name" value="Metallo-dep_Hydrolases_sf"/>
</dbReference>
<comment type="caution">
    <text evidence="2">The sequence shown here is derived from an EMBL/GenBank/DDBJ whole genome shotgun (WGS) entry which is preliminary data.</text>
</comment>
<sequence length="556" mass="60385">MKYVLLLLFPLFTACQTKTGYDIIIRNGLIYDGNGGAPVKGDIAINADTIAAMGNLGNATAKETIDANGMAIAPGFINMLSWANESLIEDGRSQSDIRQGVTLEVMGEGESMGPLTPSTKEQMKLGETDIKYAIAWNTLGEYLTYLEKKGVSCNVASFVGATTLRMNVIGEDDRAATPAELDSMRLLVKQAMEEGAMGVGSSLIYPPAFFANTAELIALCKEASTYGGSYISHMRSEGNKLMEAVEELITIAKDANIHAEIYHLKAAGQGNWNKVDSVITRVEKARADGLNITADMYTYTAGATGLTACLPPTLQDGGFGKLWQRLHDPTIRATMKKAMNTNATDWENFYYAAGGPDNILLIGFKQDSLKKYTGKTLAAVAKIRGTSPEETAMDLLVQDSTRISTAYFLMNEENVKKQIALPWVSFGSDEGSYAPEGVFLLSNPHPRAYGNFARVIGKYSRDEHVMPLEEAIRKLSKLPATNLKLKNRGELKVGYYADILVFDPAKVNDPATYDKPAQYATGMIDVFVNGKQVLKDGEHTGAFPGRFVKGPGYKKG</sequence>
<dbReference type="InterPro" id="IPR011059">
    <property type="entry name" value="Metal-dep_hydrolase_composite"/>
</dbReference>